<reference evidence="1 2" key="2">
    <citation type="submission" date="2009-02" db="EMBL/GenBank/DDBJ databases">
        <title>Draft genome sequence of Clostridium methylpentosum (DSM 5476).</title>
        <authorList>
            <person name="Sudarsanam P."/>
            <person name="Ley R."/>
            <person name="Guruge J."/>
            <person name="Turnbaugh P.J."/>
            <person name="Mahowald M."/>
            <person name="Liep D."/>
            <person name="Gordon J."/>
        </authorList>
    </citation>
    <scope>NUCLEOTIDE SEQUENCE [LARGE SCALE GENOMIC DNA]</scope>
    <source>
        <strain evidence="1 2">DSM 5476</strain>
    </source>
</reference>
<reference evidence="1 2" key="1">
    <citation type="submission" date="2009-01" db="EMBL/GenBank/DDBJ databases">
        <authorList>
            <person name="Fulton L."/>
            <person name="Clifton S."/>
            <person name="Fulton B."/>
            <person name="Xu J."/>
            <person name="Minx P."/>
            <person name="Pepin K.H."/>
            <person name="Johnson M."/>
            <person name="Bhonagiri V."/>
            <person name="Nash W.E."/>
            <person name="Mardis E.R."/>
            <person name="Wilson R.K."/>
        </authorList>
    </citation>
    <scope>NUCLEOTIDE SEQUENCE [LARGE SCALE GENOMIC DNA]</scope>
    <source>
        <strain evidence="1 2">DSM 5476</strain>
    </source>
</reference>
<sequence>MILIEVAVPLRVYIEIPHQPKTLPAMLLPSPCGYVSRCN</sequence>
<dbReference type="AlphaFoldDB" id="C0EEI6"/>
<name>C0EEI6_9FIRM</name>
<accession>C0EEI6</accession>
<keyword evidence="2" id="KW-1185">Reference proteome</keyword>
<gene>
    <name evidence="1" type="ORF">CLOSTMETH_02272</name>
</gene>
<comment type="caution">
    <text evidence="1">The sequence shown here is derived from an EMBL/GenBank/DDBJ whole genome shotgun (WGS) entry which is preliminary data.</text>
</comment>
<proteinExistence type="predicted"/>
<dbReference type="EMBL" id="ACEC01000073">
    <property type="protein sequence ID" value="EEG30111.1"/>
    <property type="molecule type" value="Genomic_DNA"/>
</dbReference>
<evidence type="ECO:0000313" key="1">
    <source>
        <dbReference type="EMBL" id="EEG30111.1"/>
    </source>
</evidence>
<dbReference type="HOGENOM" id="CLU_3307443_0_0_9"/>
<dbReference type="STRING" id="537013.CLOSTMETH_02272"/>
<organism evidence="1 2">
    <name type="scientific">[Clostridium] methylpentosum DSM 5476</name>
    <dbReference type="NCBI Taxonomy" id="537013"/>
    <lineage>
        <taxon>Bacteria</taxon>
        <taxon>Bacillati</taxon>
        <taxon>Bacillota</taxon>
        <taxon>Clostridia</taxon>
        <taxon>Eubacteriales</taxon>
        <taxon>Oscillospiraceae</taxon>
        <taxon>Oscillospiraceae incertae sedis</taxon>
    </lineage>
</organism>
<protein>
    <submittedName>
        <fullName evidence="1">Uncharacterized protein</fullName>
    </submittedName>
</protein>
<evidence type="ECO:0000313" key="2">
    <source>
        <dbReference type="Proteomes" id="UP000003340"/>
    </source>
</evidence>
<dbReference type="Proteomes" id="UP000003340">
    <property type="component" value="Unassembled WGS sequence"/>
</dbReference>